<evidence type="ECO:0000256" key="14">
    <source>
        <dbReference type="PIRSR" id="PIRSR006769-2"/>
    </source>
</evidence>
<feature type="binding site" evidence="15">
    <location>
        <position position="87"/>
    </location>
    <ligand>
        <name>Zn(2+)</name>
        <dbReference type="ChEBI" id="CHEBI:29105"/>
        <note>catalytic</note>
    </ligand>
</feature>
<dbReference type="Gene3D" id="3.40.140.10">
    <property type="entry name" value="Cytidine Deaminase, domain 2"/>
    <property type="match status" value="1"/>
</dbReference>
<dbReference type="SUPFAM" id="SSF53927">
    <property type="entry name" value="Cytidine deaminase-like"/>
    <property type="match status" value="1"/>
</dbReference>
<evidence type="ECO:0000256" key="1">
    <source>
        <dbReference type="ARBA" id="ARBA00002151"/>
    </source>
</evidence>
<dbReference type="GO" id="GO:0050661">
    <property type="term" value="F:NADP binding"/>
    <property type="evidence" value="ECO:0007669"/>
    <property type="project" value="InterPro"/>
</dbReference>
<dbReference type="UniPathway" id="UPA00275">
    <property type="reaction ID" value="UER00401"/>
</dbReference>
<dbReference type="InterPro" id="IPR024072">
    <property type="entry name" value="DHFR-like_dom_sf"/>
</dbReference>
<proteinExistence type="inferred from homology"/>
<evidence type="ECO:0000256" key="13">
    <source>
        <dbReference type="PIRSR" id="PIRSR006769-1"/>
    </source>
</evidence>
<dbReference type="GO" id="GO:0009231">
    <property type="term" value="P:riboflavin biosynthetic process"/>
    <property type="evidence" value="ECO:0007669"/>
    <property type="project" value="UniProtKB-UniPathway"/>
</dbReference>
<evidence type="ECO:0000256" key="7">
    <source>
        <dbReference type="ARBA" id="ARBA00022723"/>
    </source>
</evidence>
<dbReference type="InterPro" id="IPR016193">
    <property type="entry name" value="Cytidine_deaminase-like"/>
</dbReference>
<feature type="binding site" evidence="14">
    <location>
        <position position="183"/>
    </location>
    <ligand>
        <name>substrate</name>
    </ligand>
</feature>
<dbReference type="Proteomes" id="UP000219329">
    <property type="component" value="Unassembled WGS sequence"/>
</dbReference>
<dbReference type="GO" id="GO:0008270">
    <property type="term" value="F:zinc ion binding"/>
    <property type="evidence" value="ECO:0007669"/>
    <property type="project" value="InterPro"/>
</dbReference>
<dbReference type="PROSITE" id="PS00903">
    <property type="entry name" value="CYT_DCMP_DEAMINASES_1"/>
    <property type="match status" value="1"/>
</dbReference>
<feature type="binding site" evidence="15">
    <location>
        <position position="96"/>
    </location>
    <ligand>
        <name>Zn(2+)</name>
        <dbReference type="ChEBI" id="CHEBI:29105"/>
        <note>catalytic</note>
    </ligand>
</feature>
<comment type="catalytic activity">
    <reaction evidence="12">
        <text>2,5-diamino-6-hydroxy-4-(5-phosphoribosylamino)-pyrimidine + H2O + H(+) = 5-amino-6-(5-phospho-D-ribosylamino)uracil + NH4(+)</text>
        <dbReference type="Rhea" id="RHEA:21868"/>
        <dbReference type="ChEBI" id="CHEBI:15377"/>
        <dbReference type="ChEBI" id="CHEBI:15378"/>
        <dbReference type="ChEBI" id="CHEBI:28938"/>
        <dbReference type="ChEBI" id="CHEBI:58453"/>
        <dbReference type="ChEBI" id="CHEBI:58614"/>
        <dbReference type="EC" id="3.5.4.26"/>
    </reaction>
</comment>
<gene>
    <name evidence="17" type="primary">ribD</name>
    <name evidence="17" type="ORF">CNF02_03170</name>
</gene>
<dbReference type="GO" id="GO:0008835">
    <property type="term" value="F:diaminohydroxyphosphoribosylaminopyrimidine deaminase activity"/>
    <property type="evidence" value="ECO:0007669"/>
    <property type="project" value="UniProtKB-EC"/>
</dbReference>
<feature type="binding site" evidence="14">
    <location>
        <position position="220"/>
    </location>
    <ligand>
        <name>substrate</name>
    </ligand>
</feature>
<dbReference type="InterPro" id="IPR002734">
    <property type="entry name" value="RibDG_C"/>
</dbReference>
<comment type="catalytic activity">
    <reaction evidence="12">
        <text>5-amino-6-(5-phospho-D-ribitylamino)uracil + NADP(+) = 5-amino-6-(5-phospho-D-ribosylamino)uracil + NADPH + H(+)</text>
        <dbReference type="Rhea" id="RHEA:17845"/>
        <dbReference type="ChEBI" id="CHEBI:15378"/>
        <dbReference type="ChEBI" id="CHEBI:57783"/>
        <dbReference type="ChEBI" id="CHEBI:58349"/>
        <dbReference type="ChEBI" id="CHEBI:58421"/>
        <dbReference type="ChEBI" id="CHEBI:58453"/>
        <dbReference type="EC" id="1.1.1.193"/>
    </reaction>
</comment>
<keyword evidence="7 12" id="KW-0479">Metal-binding</keyword>
<comment type="similarity">
    <text evidence="5 12">In the C-terminal section; belongs to the HTP reductase family.</text>
</comment>
<dbReference type="InterPro" id="IPR050765">
    <property type="entry name" value="Riboflavin_Biosynth_HTPR"/>
</dbReference>
<feature type="binding site" evidence="14">
    <location>
        <position position="209"/>
    </location>
    <ligand>
        <name>NADP(+)</name>
        <dbReference type="ChEBI" id="CHEBI:58349"/>
    </ligand>
</feature>
<comment type="caution">
    <text evidence="17">The sequence shown here is derived from an EMBL/GenBank/DDBJ whole genome shotgun (WGS) entry which is preliminary data.</text>
</comment>
<evidence type="ECO:0000256" key="11">
    <source>
        <dbReference type="ARBA" id="ARBA00023268"/>
    </source>
</evidence>
<evidence type="ECO:0000256" key="3">
    <source>
        <dbReference type="ARBA" id="ARBA00004910"/>
    </source>
</evidence>
<organism evidence="17 18">
    <name type="scientific">OM182 bacterium MED-G28</name>
    <dbReference type="NCBI Taxonomy" id="1986256"/>
    <lineage>
        <taxon>Bacteria</taxon>
        <taxon>Pseudomonadati</taxon>
        <taxon>Pseudomonadota</taxon>
        <taxon>Gammaproteobacteria</taxon>
        <taxon>OMG group</taxon>
        <taxon>OM182 clade</taxon>
    </lineage>
</organism>
<comment type="similarity">
    <text evidence="4 12">In the N-terminal section; belongs to the cytidine and deoxycytidylate deaminase family.</text>
</comment>
<feature type="binding site" evidence="14">
    <location>
        <position position="197"/>
    </location>
    <ligand>
        <name>substrate</name>
    </ligand>
</feature>
<evidence type="ECO:0000256" key="9">
    <source>
        <dbReference type="ARBA" id="ARBA00022857"/>
    </source>
</evidence>
<feature type="binding site" evidence="14">
    <location>
        <position position="217"/>
    </location>
    <ligand>
        <name>substrate</name>
    </ligand>
</feature>
<name>A0A2A5WFL4_9GAMM</name>
<evidence type="ECO:0000313" key="17">
    <source>
        <dbReference type="EMBL" id="PDH35044.1"/>
    </source>
</evidence>
<feature type="binding site" evidence="14">
    <location>
        <position position="213"/>
    </location>
    <ligand>
        <name>NADP(+)</name>
        <dbReference type="ChEBI" id="CHEBI:58349"/>
    </ligand>
</feature>
<dbReference type="NCBIfam" id="TIGR00227">
    <property type="entry name" value="ribD_Cterm"/>
    <property type="match status" value="1"/>
</dbReference>
<protein>
    <recommendedName>
        <fullName evidence="12">Riboflavin biosynthesis protein RibD</fullName>
    </recommendedName>
    <domain>
        <recommendedName>
            <fullName evidence="12">Diaminohydroxyphosphoribosylaminopyrimidine deaminase</fullName>
            <shortName evidence="12">DRAP deaminase</shortName>
            <ecNumber evidence="12">3.5.4.26</ecNumber>
        </recommendedName>
        <alternativeName>
            <fullName evidence="12">Riboflavin-specific deaminase</fullName>
        </alternativeName>
    </domain>
    <domain>
        <recommendedName>
            <fullName evidence="12">5-amino-6-(5-phosphoribosylamino)uracil reductase</fullName>
            <ecNumber evidence="12">1.1.1.193</ecNumber>
        </recommendedName>
        <alternativeName>
            <fullName evidence="12">HTP reductase</fullName>
        </alternativeName>
    </domain>
</protein>
<dbReference type="AlphaFoldDB" id="A0A2A5WFL4"/>
<feature type="binding site" evidence="14">
    <location>
        <position position="249"/>
    </location>
    <ligand>
        <name>NADP(+)</name>
        <dbReference type="ChEBI" id="CHEBI:58349"/>
    </ligand>
</feature>
<feature type="binding site" evidence="14">
    <location>
        <position position="167"/>
    </location>
    <ligand>
        <name>substrate</name>
    </ligand>
</feature>
<feature type="binding site" evidence="14">
    <location>
        <position position="317"/>
    </location>
    <ligand>
        <name>substrate</name>
    </ligand>
</feature>
<dbReference type="CDD" id="cd01284">
    <property type="entry name" value="Riboflavin_deaminase-reductase"/>
    <property type="match status" value="1"/>
</dbReference>
<dbReference type="PANTHER" id="PTHR38011:SF7">
    <property type="entry name" value="2,5-DIAMINO-6-RIBOSYLAMINO-4(3H)-PYRIMIDINONE 5'-PHOSPHATE REDUCTASE"/>
    <property type="match status" value="1"/>
</dbReference>
<feature type="binding site" evidence="14">
    <location>
        <begin position="319"/>
        <end position="325"/>
    </location>
    <ligand>
        <name>NADP(+)</name>
        <dbReference type="ChEBI" id="CHEBI:58349"/>
    </ligand>
</feature>
<feature type="active site" description="Proton donor" evidence="13">
    <location>
        <position position="64"/>
    </location>
</feature>
<dbReference type="PIRSF" id="PIRSF006769">
    <property type="entry name" value="RibD"/>
    <property type="match status" value="1"/>
</dbReference>
<evidence type="ECO:0000259" key="16">
    <source>
        <dbReference type="PROSITE" id="PS51747"/>
    </source>
</evidence>
<evidence type="ECO:0000256" key="5">
    <source>
        <dbReference type="ARBA" id="ARBA00007417"/>
    </source>
</evidence>
<dbReference type="InterPro" id="IPR011549">
    <property type="entry name" value="RibD_C"/>
</dbReference>
<evidence type="ECO:0000313" key="18">
    <source>
        <dbReference type="Proteomes" id="UP000219329"/>
    </source>
</evidence>
<sequence>MKALQNQQLNPAILEWPVYMRKALQLAGNVLCTTPNPRVGCIIVNNNSVVGEGWHIAAGQAHAEVMALQSAGDLTQGATAFVSLEPCAHRGRTGPCSQALIKAGIAIVVVAGVDPDERVAGQGIRDLETAGIEVFHLTDFEPEARDLNAGYFKRQESGLPLVRLKLAMSLDGRTALANGESKWITGKEARADVQKLRASSSAVITGINTVLSDDPALNVRANELALNESELMNNAELFASQPLRVIVDSQIRTHGTAKILSEPGLVKIFCNEGMNVQNCFAKNVEIIQSISDSRGVNLSFMLEYLASKFTCNDVLIEAGPTLSGSFIRAGLVDELVVYIAPKLLGSDAKPLFEITGLESLAESTQFVISEVTQIGTDIKAMLIRS</sequence>
<feature type="binding site" evidence="15">
    <location>
        <position position="62"/>
    </location>
    <ligand>
        <name>Zn(2+)</name>
        <dbReference type="ChEBI" id="CHEBI:29105"/>
        <note>catalytic</note>
    </ligand>
</feature>
<comment type="function">
    <text evidence="1 12">Converts 2,5-diamino-6-(ribosylamino)-4(3h)-pyrimidinone 5'-phosphate into 5-amino-6-(ribosylamino)-2,4(1h,3h)-pyrimidinedione 5'-phosphate.</text>
</comment>
<dbReference type="InterPro" id="IPR004794">
    <property type="entry name" value="Eubact_RibD"/>
</dbReference>
<dbReference type="InterPro" id="IPR016192">
    <property type="entry name" value="APOBEC/CMP_deaminase_Zn-bd"/>
</dbReference>
<accession>A0A2A5WFL4</accession>
<feature type="domain" description="CMP/dCMP-type deaminase" evidence="16">
    <location>
        <begin position="14"/>
        <end position="135"/>
    </location>
</feature>
<dbReference type="Pfam" id="PF00383">
    <property type="entry name" value="dCMP_cyt_deam_1"/>
    <property type="match status" value="1"/>
</dbReference>
<evidence type="ECO:0000256" key="8">
    <source>
        <dbReference type="ARBA" id="ARBA00022833"/>
    </source>
</evidence>
<reference evidence="17 18" key="1">
    <citation type="submission" date="2017-08" db="EMBL/GenBank/DDBJ databases">
        <title>Fine stratification of microbial communities through a metagenomic profile of the photic zone.</title>
        <authorList>
            <person name="Haro-Moreno J.M."/>
            <person name="Lopez-Perez M."/>
            <person name="De La Torre J."/>
            <person name="Picazo A."/>
            <person name="Camacho A."/>
            <person name="Rodriguez-Valera F."/>
        </authorList>
    </citation>
    <scope>NUCLEOTIDE SEQUENCE [LARGE SCALE GENOMIC DNA]</scope>
    <source>
        <strain evidence="17">MED-G28</strain>
    </source>
</reference>
<dbReference type="PANTHER" id="PTHR38011">
    <property type="entry name" value="DIHYDROFOLATE REDUCTASE FAMILY PROTEIN (AFU_ORTHOLOGUE AFUA_8G06820)"/>
    <property type="match status" value="1"/>
</dbReference>
<keyword evidence="12" id="KW-0378">Hydrolase</keyword>
<dbReference type="EMBL" id="NTJZ01000002">
    <property type="protein sequence ID" value="PDH35044.1"/>
    <property type="molecule type" value="Genomic_DNA"/>
</dbReference>
<dbReference type="SUPFAM" id="SSF53597">
    <property type="entry name" value="Dihydrofolate reductase-like"/>
    <property type="match status" value="1"/>
</dbReference>
<keyword evidence="6 12" id="KW-0686">Riboflavin biosynthesis</keyword>
<evidence type="ECO:0000256" key="15">
    <source>
        <dbReference type="PIRSR" id="PIRSR006769-3"/>
    </source>
</evidence>
<keyword evidence="10 12" id="KW-0560">Oxidoreductase</keyword>
<feature type="binding site" evidence="14">
    <location>
        <position position="181"/>
    </location>
    <ligand>
        <name>substrate</name>
    </ligand>
</feature>
<comment type="pathway">
    <text evidence="3 12">Cofactor biosynthesis; riboflavin biosynthesis; 5-amino-6-(D-ribitylamino)uracil from GTP: step 3/4.</text>
</comment>
<dbReference type="InterPro" id="IPR002125">
    <property type="entry name" value="CMP_dCMP_dom"/>
</dbReference>
<dbReference type="GO" id="GO:0008703">
    <property type="term" value="F:5-amino-6-(5-phosphoribosylamino)uracil reductase activity"/>
    <property type="evidence" value="ECO:0007669"/>
    <property type="project" value="UniProtKB-EC"/>
</dbReference>
<keyword evidence="8 12" id="KW-0862">Zinc</keyword>
<evidence type="ECO:0000256" key="4">
    <source>
        <dbReference type="ARBA" id="ARBA00005259"/>
    </source>
</evidence>
<evidence type="ECO:0000256" key="2">
    <source>
        <dbReference type="ARBA" id="ARBA00004882"/>
    </source>
</evidence>
<comment type="pathway">
    <text evidence="2 12">Cofactor biosynthesis; riboflavin biosynthesis; 5-amino-6-(D-ribitylamino)uracil from GTP: step 2/4.</text>
</comment>
<evidence type="ECO:0000256" key="6">
    <source>
        <dbReference type="ARBA" id="ARBA00022619"/>
    </source>
</evidence>
<keyword evidence="9 12" id="KW-0521">NADP</keyword>
<keyword evidence="11" id="KW-0511">Multifunctional enzyme</keyword>
<dbReference type="EC" id="3.5.4.26" evidence="12"/>
<evidence type="ECO:0000256" key="12">
    <source>
        <dbReference type="PIRNR" id="PIRNR006769"/>
    </source>
</evidence>
<dbReference type="NCBIfam" id="TIGR00326">
    <property type="entry name" value="eubact_ribD"/>
    <property type="match status" value="1"/>
</dbReference>
<dbReference type="PROSITE" id="PS51747">
    <property type="entry name" value="CYT_DCMP_DEAMINASES_2"/>
    <property type="match status" value="1"/>
</dbReference>
<dbReference type="Pfam" id="PF01872">
    <property type="entry name" value="RibD_C"/>
    <property type="match status" value="1"/>
</dbReference>
<dbReference type="EC" id="1.1.1.193" evidence="12"/>
<dbReference type="Gene3D" id="3.40.430.10">
    <property type="entry name" value="Dihydrofolate Reductase, subunit A"/>
    <property type="match status" value="1"/>
</dbReference>
<comment type="cofactor">
    <cofactor evidence="12 15">
        <name>Zn(2+)</name>
        <dbReference type="ChEBI" id="CHEBI:29105"/>
    </cofactor>
    <text evidence="12 15">Binds 1 zinc ion.</text>
</comment>
<evidence type="ECO:0000256" key="10">
    <source>
        <dbReference type="ARBA" id="ARBA00023002"/>
    </source>
</evidence>